<reference evidence="3" key="1">
    <citation type="journal article" date="2023" name="G3 (Bethesda)">
        <title>Whole genome assemblies of Zophobas morio and Tenebrio molitor.</title>
        <authorList>
            <person name="Kaur S."/>
            <person name="Stinson S.A."/>
            <person name="diCenzo G.C."/>
        </authorList>
    </citation>
    <scope>NUCLEOTIDE SEQUENCE</scope>
    <source>
        <strain evidence="3">QUZm001</strain>
    </source>
</reference>
<dbReference type="Gene3D" id="3.30.70.270">
    <property type="match status" value="1"/>
</dbReference>
<dbReference type="PANTHER" id="PTHR33064:SF37">
    <property type="entry name" value="RIBONUCLEASE H"/>
    <property type="match status" value="1"/>
</dbReference>
<dbReference type="InterPro" id="IPR041577">
    <property type="entry name" value="RT_RNaseH_2"/>
</dbReference>
<evidence type="ECO:0000256" key="1">
    <source>
        <dbReference type="ARBA" id="ARBA00012493"/>
    </source>
</evidence>
<feature type="domain" description="Reverse transcriptase" evidence="2">
    <location>
        <begin position="1"/>
        <end position="129"/>
    </location>
</feature>
<dbReference type="Pfam" id="PF17919">
    <property type="entry name" value="RT_RNaseH_2"/>
    <property type="match status" value="1"/>
</dbReference>
<proteinExistence type="predicted"/>
<evidence type="ECO:0000313" key="3">
    <source>
        <dbReference type="EMBL" id="KAJ3640378.1"/>
    </source>
</evidence>
<protein>
    <recommendedName>
        <fullName evidence="1">RNA-directed DNA polymerase</fullName>
        <ecNumber evidence="1">2.7.7.49</ecNumber>
    </recommendedName>
</protein>
<evidence type="ECO:0000313" key="4">
    <source>
        <dbReference type="Proteomes" id="UP001168821"/>
    </source>
</evidence>
<comment type="caution">
    <text evidence="3">The sequence shown here is derived from an EMBL/GenBank/DDBJ whole genome shotgun (WGS) entry which is preliminary data.</text>
</comment>
<dbReference type="EMBL" id="JALNTZ010000010">
    <property type="protein sequence ID" value="KAJ3640378.1"/>
    <property type="molecule type" value="Genomic_DNA"/>
</dbReference>
<keyword evidence="4" id="KW-1185">Reference proteome</keyword>
<dbReference type="SUPFAM" id="SSF56672">
    <property type="entry name" value="DNA/RNA polymerases"/>
    <property type="match status" value="1"/>
</dbReference>
<dbReference type="Proteomes" id="UP001168821">
    <property type="component" value="Unassembled WGS sequence"/>
</dbReference>
<dbReference type="InterPro" id="IPR043128">
    <property type="entry name" value="Rev_trsase/Diguanyl_cyclase"/>
</dbReference>
<dbReference type="PROSITE" id="PS50878">
    <property type="entry name" value="RT_POL"/>
    <property type="match status" value="1"/>
</dbReference>
<dbReference type="FunFam" id="3.30.70.270:FF:000020">
    <property type="entry name" value="Transposon Tf2-6 polyprotein-like Protein"/>
    <property type="match status" value="1"/>
</dbReference>
<dbReference type="InterPro" id="IPR043502">
    <property type="entry name" value="DNA/RNA_pol_sf"/>
</dbReference>
<dbReference type="Pfam" id="PF00078">
    <property type="entry name" value="RVT_1"/>
    <property type="match status" value="1"/>
</dbReference>
<dbReference type="PANTHER" id="PTHR33064">
    <property type="entry name" value="POL PROTEIN"/>
    <property type="match status" value="1"/>
</dbReference>
<accession>A0AA38HNB5</accession>
<evidence type="ECO:0000259" key="2">
    <source>
        <dbReference type="PROSITE" id="PS50878"/>
    </source>
</evidence>
<dbReference type="Gene3D" id="3.10.10.10">
    <property type="entry name" value="HIV Type 1 Reverse Transcriptase, subunit A, domain 1"/>
    <property type="match status" value="1"/>
</dbReference>
<organism evidence="3 4">
    <name type="scientific">Zophobas morio</name>
    <dbReference type="NCBI Taxonomy" id="2755281"/>
    <lineage>
        <taxon>Eukaryota</taxon>
        <taxon>Metazoa</taxon>
        <taxon>Ecdysozoa</taxon>
        <taxon>Arthropoda</taxon>
        <taxon>Hexapoda</taxon>
        <taxon>Insecta</taxon>
        <taxon>Pterygota</taxon>
        <taxon>Neoptera</taxon>
        <taxon>Endopterygota</taxon>
        <taxon>Coleoptera</taxon>
        <taxon>Polyphaga</taxon>
        <taxon>Cucujiformia</taxon>
        <taxon>Tenebrionidae</taxon>
        <taxon>Zophobas</taxon>
    </lineage>
</organism>
<dbReference type="InterPro" id="IPR000477">
    <property type="entry name" value="RT_dom"/>
</dbReference>
<dbReference type="EC" id="2.7.7.49" evidence="1"/>
<sequence length="202" mass="22934">MASGYFQVEFEEEDKEISAFSTPKCHYEFNHMAMGLRNAPSTWQRLMYAVFSGLIGSECLAYLDDVIVFSNNDPQEHIKRLKDVFIRMREFLGLCGFYRKFVPKFSEIARPLSDLTKKGTPFEWYNNQQGAFNALKEALVNPPILKYPDFTRPFVLATDASGVAVSAILAQKYSIEHPICYATQASTLKELNCAIAPSRGNY</sequence>
<dbReference type="GO" id="GO:0003964">
    <property type="term" value="F:RNA-directed DNA polymerase activity"/>
    <property type="evidence" value="ECO:0007669"/>
    <property type="project" value="UniProtKB-EC"/>
</dbReference>
<name>A0AA38HNB5_9CUCU</name>
<dbReference type="AlphaFoldDB" id="A0AA38HNB5"/>
<dbReference type="CDD" id="cd01647">
    <property type="entry name" value="RT_LTR"/>
    <property type="match status" value="1"/>
</dbReference>
<dbReference type="InterPro" id="IPR051320">
    <property type="entry name" value="Viral_Replic_Matur_Polypro"/>
</dbReference>
<gene>
    <name evidence="3" type="ORF">Zmor_003680</name>
</gene>